<dbReference type="InterPro" id="IPR050834">
    <property type="entry name" value="Glycosyltransf_2"/>
</dbReference>
<dbReference type="InterPro" id="IPR001173">
    <property type="entry name" value="Glyco_trans_2-like"/>
</dbReference>
<feature type="domain" description="Glycosyltransferase 2-like" evidence="1">
    <location>
        <begin position="8"/>
        <end position="134"/>
    </location>
</feature>
<protein>
    <submittedName>
        <fullName evidence="2">Glycosyl transferase</fullName>
    </submittedName>
</protein>
<keyword evidence="3" id="KW-1185">Reference proteome</keyword>
<dbReference type="RefSeq" id="WP_284331971.1">
    <property type="nucleotide sequence ID" value="NZ_BSOA01000018.1"/>
</dbReference>
<dbReference type="PANTHER" id="PTHR43685:SF2">
    <property type="entry name" value="GLYCOSYLTRANSFERASE 2-LIKE DOMAIN-CONTAINING PROTEIN"/>
    <property type="match status" value="1"/>
</dbReference>
<dbReference type="Pfam" id="PF00535">
    <property type="entry name" value="Glycos_transf_2"/>
    <property type="match status" value="1"/>
</dbReference>
<evidence type="ECO:0000313" key="2">
    <source>
        <dbReference type="EMBL" id="GLQ88530.1"/>
    </source>
</evidence>
<gene>
    <name evidence="2" type="ORF">GCM10007898_21000</name>
</gene>
<reference evidence="3" key="1">
    <citation type="journal article" date="2019" name="Int. J. Syst. Evol. Microbiol.">
        <title>The Global Catalogue of Microorganisms (GCM) 10K type strain sequencing project: providing services to taxonomists for standard genome sequencing and annotation.</title>
        <authorList>
            <consortium name="The Broad Institute Genomics Platform"/>
            <consortium name="The Broad Institute Genome Sequencing Center for Infectious Disease"/>
            <person name="Wu L."/>
            <person name="Ma J."/>
        </authorList>
    </citation>
    <scope>NUCLEOTIDE SEQUENCE [LARGE SCALE GENOMIC DNA]</scope>
    <source>
        <strain evidence="3">NBRC 111981</strain>
    </source>
</reference>
<dbReference type="SUPFAM" id="SSF53448">
    <property type="entry name" value="Nucleotide-diphospho-sugar transferases"/>
    <property type="match status" value="1"/>
</dbReference>
<dbReference type="Proteomes" id="UP001156627">
    <property type="component" value="Unassembled WGS sequence"/>
</dbReference>
<dbReference type="CDD" id="cd06433">
    <property type="entry name" value="GT_2_WfgS_like"/>
    <property type="match status" value="1"/>
</dbReference>
<accession>A0ABQ5XDA7</accession>
<evidence type="ECO:0000313" key="3">
    <source>
        <dbReference type="Proteomes" id="UP001156627"/>
    </source>
</evidence>
<dbReference type="InterPro" id="IPR029044">
    <property type="entry name" value="Nucleotide-diphossugar_trans"/>
</dbReference>
<keyword evidence="2" id="KW-0808">Transferase</keyword>
<organism evidence="2 3">
    <name type="scientific">Dyella flagellata</name>
    <dbReference type="NCBI Taxonomy" id="1867833"/>
    <lineage>
        <taxon>Bacteria</taxon>
        <taxon>Pseudomonadati</taxon>
        <taxon>Pseudomonadota</taxon>
        <taxon>Gammaproteobacteria</taxon>
        <taxon>Lysobacterales</taxon>
        <taxon>Rhodanobacteraceae</taxon>
        <taxon>Dyella</taxon>
    </lineage>
</organism>
<evidence type="ECO:0000259" key="1">
    <source>
        <dbReference type="Pfam" id="PF00535"/>
    </source>
</evidence>
<dbReference type="Gene3D" id="3.90.550.10">
    <property type="entry name" value="Spore Coat Polysaccharide Biosynthesis Protein SpsA, Chain A"/>
    <property type="match status" value="1"/>
</dbReference>
<dbReference type="PANTHER" id="PTHR43685">
    <property type="entry name" value="GLYCOSYLTRANSFERASE"/>
    <property type="match status" value="1"/>
</dbReference>
<comment type="caution">
    <text evidence="2">The sequence shown here is derived from an EMBL/GenBank/DDBJ whole genome shotgun (WGS) entry which is preliminary data.</text>
</comment>
<sequence length="258" mass="28956">MTSIPDISVITVVYNGAHSIEKCLQSVADQEKVAYEHIVIDGGSTDGTVDILKRHADKLAYWCSEKDAGIADAMNKGILHAKGNWIIFIHADDGLVSPDVLAKALAKMPLKVDIVAFPVLFGSLGNLRLHPPRPAGFWTRFKLGMCHQGMFVRRALFQRIGVFDTGFGICMDYEHVLRAVSAGASVRVFAEPAVAWMDDAGISSRRDWPSLRTRFLEEKRAQHLHVTSLPMRCLYFFYWSAYLPYRKIRSMLKDKRAG</sequence>
<proteinExistence type="predicted"/>
<dbReference type="GO" id="GO:0016740">
    <property type="term" value="F:transferase activity"/>
    <property type="evidence" value="ECO:0007669"/>
    <property type="project" value="UniProtKB-KW"/>
</dbReference>
<name>A0ABQ5XDA7_9GAMM</name>
<dbReference type="EMBL" id="BSOA01000018">
    <property type="protein sequence ID" value="GLQ88530.1"/>
    <property type="molecule type" value="Genomic_DNA"/>
</dbReference>